<dbReference type="RefSeq" id="WP_166934160.1">
    <property type="nucleotide sequence ID" value="NZ_BAAADD010000005.1"/>
</dbReference>
<dbReference type="InterPro" id="IPR051013">
    <property type="entry name" value="MBL_superfamily_lactonases"/>
</dbReference>
<sequence>MGARRFVLCLLAGLLFALPSPAGRHDTQAPGWFRYAVGDFTVTALQDGVINLPPGGFKGIPAEQIQALSERAFSYSAKGVPTSVNAYLVDTGAHRILVDAGNADCYGWKLGGLAANLKASGYTPDNIDIVVLTHLHGDHVCGLVEGGKKLFPKAVVWADAKETAYWLDAQNKATPAGARTAVALYGKDFRTFKPGDAIAPGMTIVPTPGHTPGHTAFRFESKGAVLLMFGDIVHNPFVQFAYPEVSVMSDFDRAQAIATRQALFAKAAAENTAVAGSHVAFPGIGRLRKDGTGYVFVPVEFTPQP</sequence>
<dbReference type="SUPFAM" id="SSF56281">
    <property type="entry name" value="Metallo-hydrolase/oxidoreductase"/>
    <property type="match status" value="1"/>
</dbReference>
<dbReference type="Pfam" id="PF00753">
    <property type="entry name" value="Lactamase_B"/>
    <property type="match status" value="1"/>
</dbReference>
<evidence type="ECO:0000256" key="5">
    <source>
        <dbReference type="SAM" id="SignalP"/>
    </source>
</evidence>
<organism evidence="7 8">
    <name type="scientific">Rhizomicrobium electricum</name>
    <dbReference type="NCBI Taxonomy" id="480070"/>
    <lineage>
        <taxon>Bacteria</taxon>
        <taxon>Pseudomonadati</taxon>
        <taxon>Pseudomonadota</taxon>
        <taxon>Alphaproteobacteria</taxon>
        <taxon>Micropepsales</taxon>
        <taxon>Micropepsaceae</taxon>
        <taxon>Rhizomicrobium</taxon>
    </lineage>
</organism>
<feature type="chain" id="PRO_5047043211" evidence="5">
    <location>
        <begin position="23"/>
        <end position="305"/>
    </location>
</feature>
<keyword evidence="8" id="KW-1185">Reference proteome</keyword>
<name>A0ABN1EQ48_9PROT</name>
<evidence type="ECO:0000256" key="1">
    <source>
        <dbReference type="ARBA" id="ARBA00007749"/>
    </source>
</evidence>
<proteinExistence type="inferred from homology"/>
<dbReference type="PANTHER" id="PTHR42978">
    <property type="entry name" value="QUORUM-QUENCHING LACTONASE YTNP-RELATED-RELATED"/>
    <property type="match status" value="1"/>
</dbReference>
<feature type="signal peptide" evidence="5">
    <location>
        <begin position="1"/>
        <end position="22"/>
    </location>
</feature>
<accession>A0ABN1EQ48</accession>
<evidence type="ECO:0000256" key="4">
    <source>
        <dbReference type="ARBA" id="ARBA00022833"/>
    </source>
</evidence>
<keyword evidence="2" id="KW-0479">Metal-binding</keyword>
<dbReference type="Gene3D" id="3.60.15.10">
    <property type="entry name" value="Ribonuclease Z/Hydroxyacylglutathione hydrolase-like"/>
    <property type="match status" value="1"/>
</dbReference>
<dbReference type="Proteomes" id="UP001499951">
    <property type="component" value="Unassembled WGS sequence"/>
</dbReference>
<keyword evidence="3" id="KW-0378">Hydrolase</keyword>
<dbReference type="EMBL" id="BAAADD010000005">
    <property type="protein sequence ID" value="GAA0571586.1"/>
    <property type="molecule type" value="Genomic_DNA"/>
</dbReference>
<keyword evidence="4" id="KW-0862">Zinc</keyword>
<evidence type="ECO:0000256" key="3">
    <source>
        <dbReference type="ARBA" id="ARBA00022801"/>
    </source>
</evidence>
<dbReference type="InterPro" id="IPR036866">
    <property type="entry name" value="RibonucZ/Hydroxyglut_hydro"/>
</dbReference>
<dbReference type="CDD" id="cd07720">
    <property type="entry name" value="OPHC2-like_MBL-fold"/>
    <property type="match status" value="1"/>
</dbReference>
<comment type="similarity">
    <text evidence="1">Belongs to the metallo-beta-lactamase superfamily.</text>
</comment>
<dbReference type="PANTHER" id="PTHR42978:SF6">
    <property type="entry name" value="QUORUM-QUENCHING LACTONASE YTNP-RELATED"/>
    <property type="match status" value="1"/>
</dbReference>
<keyword evidence="5" id="KW-0732">Signal</keyword>
<evidence type="ECO:0000313" key="8">
    <source>
        <dbReference type="Proteomes" id="UP001499951"/>
    </source>
</evidence>
<feature type="domain" description="Metallo-beta-lactamase" evidence="6">
    <location>
        <begin position="83"/>
        <end position="278"/>
    </location>
</feature>
<evidence type="ECO:0000259" key="6">
    <source>
        <dbReference type="SMART" id="SM00849"/>
    </source>
</evidence>
<evidence type="ECO:0000313" key="7">
    <source>
        <dbReference type="EMBL" id="GAA0571586.1"/>
    </source>
</evidence>
<comment type="caution">
    <text evidence="7">The sequence shown here is derived from an EMBL/GenBank/DDBJ whole genome shotgun (WGS) entry which is preliminary data.</text>
</comment>
<dbReference type="InterPro" id="IPR001279">
    <property type="entry name" value="Metallo-B-lactamas"/>
</dbReference>
<gene>
    <name evidence="7" type="ORF">GCM10008942_20350</name>
</gene>
<evidence type="ECO:0000256" key="2">
    <source>
        <dbReference type="ARBA" id="ARBA00022723"/>
    </source>
</evidence>
<protein>
    <submittedName>
        <fullName evidence="7">MBL fold metallo-hydrolase</fullName>
    </submittedName>
</protein>
<dbReference type="SMART" id="SM00849">
    <property type="entry name" value="Lactamase_B"/>
    <property type="match status" value="1"/>
</dbReference>
<reference evidence="7 8" key="1">
    <citation type="journal article" date="2019" name="Int. J. Syst. Evol. Microbiol.">
        <title>The Global Catalogue of Microorganisms (GCM) 10K type strain sequencing project: providing services to taxonomists for standard genome sequencing and annotation.</title>
        <authorList>
            <consortium name="The Broad Institute Genomics Platform"/>
            <consortium name="The Broad Institute Genome Sequencing Center for Infectious Disease"/>
            <person name="Wu L."/>
            <person name="Ma J."/>
        </authorList>
    </citation>
    <scope>NUCLEOTIDE SEQUENCE [LARGE SCALE GENOMIC DNA]</scope>
    <source>
        <strain evidence="7 8">JCM 15089</strain>
    </source>
</reference>